<dbReference type="Pfam" id="PF11470">
    <property type="entry name" value="TUG-UBL1"/>
    <property type="match status" value="1"/>
</dbReference>
<feature type="region of interest" description="Disordered" evidence="1">
    <location>
        <begin position="198"/>
        <end position="217"/>
    </location>
</feature>
<dbReference type="PROSITE" id="PS50033">
    <property type="entry name" value="UBX"/>
    <property type="match status" value="1"/>
</dbReference>
<organism evidence="3 4">
    <name type="scientific">Pleomassaria siparia CBS 279.74</name>
    <dbReference type="NCBI Taxonomy" id="1314801"/>
    <lineage>
        <taxon>Eukaryota</taxon>
        <taxon>Fungi</taxon>
        <taxon>Dikarya</taxon>
        <taxon>Ascomycota</taxon>
        <taxon>Pezizomycotina</taxon>
        <taxon>Dothideomycetes</taxon>
        <taxon>Pleosporomycetidae</taxon>
        <taxon>Pleosporales</taxon>
        <taxon>Pleomassariaceae</taxon>
        <taxon>Pleomassaria</taxon>
    </lineage>
</organism>
<dbReference type="SUPFAM" id="SSF54236">
    <property type="entry name" value="Ubiquitin-like"/>
    <property type="match status" value="2"/>
</dbReference>
<gene>
    <name evidence="3" type="ORF">K504DRAFT_378087</name>
</gene>
<evidence type="ECO:0000313" key="3">
    <source>
        <dbReference type="EMBL" id="KAF2710318.1"/>
    </source>
</evidence>
<name>A0A6G1KBX8_9PLEO</name>
<dbReference type="GO" id="GO:0006886">
    <property type="term" value="P:intracellular protein transport"/>
    <property type="evidence" value="ECO:0007669"/>
    <property type="project" value="TreeGrafter"/>
</dbReference>
<evidence type="ECO:0000259" key="2">
    <source>
        <dbReference type="PROSITE" id="PS50033"/>
    </source>
</evidence>
<protein>
    <recommendedName>
        <fullName evidence="2">UBX domain-containing protein</fullName>
    </recommendedName>
</protein>
<feature type="region of interest" description="Disordered" evidence="1">
    <location>
        <begin position="466"/>
        <end position="497"/>
    </location>
</feature>
<feature type="compositionally biased region" description="Basic and acidic residues" evidence="1">
    <location>
        <begin position="466"/>
        <end position="476"/>
    </location>
</feature>
<proteinExistence type="predicted"/>
<sequence>MSHVVVFNASLKTVKIATTPVTYLTEVRDEACQKFCVGRDQFTLKYNNKPISLSQQIRLAGLPPGARLELVQASRSPTVIAVALQLPASEKGVRLTNKFASNTSLWEILRQFESGEANYNFTQRGVPQLSTGGASGAGRLNYETPVLTIMPSHREVSSFVDLQKTLTQNGFDSGSASLRLNFRDSGKPLEEAMKEISQYFQSSEPAPSESPAESSAADELLAKAKAAFGIPETTENEEPEAHPDPMDIDSQVAHEPAPETTVASRDDAVNDIPSDAPTSPPAQRSNLPKNVQIFAAPTSSTPQAARQAHNERDYDPTIEHAKAHQLSLQGRTRNQRLLSDKELEAQETARQERLAEIAQKGGSLRVRMPDGTMMQMDMSRTDTAMELYDFVSGFLERKTEPFQLKHTNKTGKLVPISKDKKRLIQDLGLSSRETVTFLWDQGASDEARLSRTILAPEFLSQARELKVEEPVVKDEPEPAPSTKSEGKKKAMSASEKENKIAAMMKKRFFK</sequence>
<dbReference type="Pfam" id="PF00789">
    <property type="entry name" value="UBX"/>
    <property type="match status" value="1"/>
</dbReference>
<feature type="compositionally biased region" description="Low complexity" evidence="1">
    <location>
        <begin position="202"/>
        <end position="217"/>
    </location>
</feature>
<accession>A0A6G1KBX8</accession>
<dbReference type="PANTHER" id="PTHR46467">
    <property type="entry name" value="TETHER CONTAINING UBX DOMAIN FOR GLUT4"/>
    <property type="match status" value="1"/>
</dbReference>
<dbReference type="AlphaFoldDB" id="A0A6G1KBX8"/>
<dbReference type="Gene3D" id="3.10.20.90">
    <property type="entry name" value="Phosphatidylinositol 3-kinase Catalytic Subunit, Chain A, domain 1"/>
    <property type="match status" value="2"/>
</dbReference>
<dbReference type="InterPro" id="IPR001012">
    <property type="entry name" value="UBX_dom"/>
</dbReference>
<keyword evidence="4" id="KW-1185">Reference proteome</keyword>
<dbReference type="InterPro" id="IPR029071">
    <property type="entry name" value="Ubiquitin-like_domsf"/>
</dbReference>
<dbReference type="GO" id="GO:0005634">
    <property type="term" value="C:nucleus"/>
    <property type="evidence" value="ECO:0007669"/>
    <property type="project" value="TreeGrafter"/>
</dbReference>
<evidence type="ECO:0000313" key="4">
    <source>
        <dbReference type="Proteomes" id="UP000799428"/>
    </source>
</evidence>
<dbReference type="Proteomes" id="UP000799428">
    <property type="component" value="Unassembled WGS sequence"/>
</dbReference>
<dbReference type="CDD" id="cd01767">
    <property type="entry name" value="UBX"/>
    <property type="match status" value="1"/>
</dbReference>
<feature type="compositionally biased region" description="Basic and acidic residues" evidence="1">
    <location>
        <begin position="484"/>
        <end position="497"/>
    </location>
</feature>
<evidence type="ECO:0000256" key="1">
    <source>
        <dbReference type="SAM" id="MobiDB-lite"/>
    </source>
</evidence>
<feature type="region of interest" description="Disordered" evidence="1">
    <location>
        <begin position="233"/>
        <end position="287"/>
    </location>
</feature>
<dbReference type="PANTHER" id="PTHR46467:SF1">
    <property type="entry name" value="TETHER CONTAINING UBX DOMAIN FOR GLUT4"/>
    <property type="match status" value="1"/>
</dbReference>
<feature type="domain" description="UBX" evidence="2">
    <location>
        <begin position="363"/>
        <end position="437"/>
    </location>
</feature>
<dbReference type="InterPro" id="IPR021569">
    <property type="entry name" value="TUG-UBL1"/>
</dbReference>
<dbReference type="EMBL" id="MU005769">
    <property type="protein sequence ID" value="KAF2710318.1"/>
    <property type="molecule type" value="Genomic_DNA"/>
</dbReference>
<reference evidence="3" key="1">
    <citation type="journal article" date="2020" name="Stud. Mycol.">
        <title>101 Dothideomycetes genomes: a test case for predicting lifestyles and emergence of pathogens.</title>
        <authorList>
            <person name="Haridas S."/>
            <person name="Albert R."/>
            <person name="Binder M."/>
            <person name="Bloem J."/>
            <person name="Labutti K."/>
            <person name="Salamov A."/>
            <person name="Andreopoulos B."/>
            <person name="Baker S."/>
            <person name="Barry K."/>
            <person name="Bills G."/>
            <person name="Bluhm B."/>
            <person name="Cannon C."/>
            <person name="Castanera R."/>
            <person name="Culley D."/>
            <person name="Daum C."/>
            <person name="Ezra D."/>
            <person name="Gonzalez J."/>
            <person name="Henrissat B."/>
            <person name="Kuo A."/>
            <person name="Liang C."/>
            <person name="Lipzen A."/>
            <person name="Lutzoni F."/>
            <person name="Magnuson J."/>
            <person name="Mondo S."/>
            <person name="Nolan M."/>
            <person name="Ohm R."/>
            <person name="Pangilinan J."/>
            <person name="Park H.-J."/>
            <person name="Ramirez L."/>
            <person name="Alfaro M."/>
            <person name="Sun H."/>
            <person name="Tritt A."/>
            <person name="Yoshinaga Y."/>
            <person name="Zwiers L.-H."/>
            <person name="Turgeon B."/>
            <person name="Goodwin S."/>
            <person name="Spatafora J."/>
            <person name="Crous P."/>
            <person name="Grigoriev I."/>
        </authorList>
    </citation>
    <scope>NUCLEOTIDE SEQUENCE</scope>
    <source>
        <strain evidence="3">CBS 279.74</strain>
    </source>
</reference>
<dbReference type="OrthoDB" id="440781at2759"/>
<dbReference type="GO" id="GO:0005737">
    <property type="term" value="C:cytoplasm"/>
    <property type="evidence" value="ECO:0007669"/>
    <property type="project" value="TreeGrafter"/>
</dbReference>
<dbReference type="GO" id="GO:0012506">
    <property type="term" value="C:vesicle membrane"/>
    <property type="evidence" value="ECO:0007669"/>
    <property type="project" value="TreeGrafter"/>
</dbReference>